<dbReference type="EMBL" id="CP040871">
    <property type="protein sequence ID" value="QDA56125.1"/>
    <property type="molecule type" value="Genomic_DNA"/>
</dbReference>
<dbReference type="GO" id="GO:0003677">
    <property type="term" value="F:DNA binding"/>
    <property type="evidence" value="ECO:0007669"/>
    <property type="project" value="UniProtKB-KW"/>
</dbReference>
<dbReference type="SUPFAM" id="SSF56349">
    <property type="entry name" value="DNA breaking-rejoining enzymes"/>
    <property type="match status" value="1"/>
</dbReference>
<dbReference type="InterPro" id="IPR011010">
    <property type="entry name" value="DNA_brk_join_enz"/>
</dbReference>
<dbReference type="Proteomes" id="UP000308149">
    <property type="component" value="Chromosome"/>
</dbReference>
<dbReference type="InterPro" id="IPR038488">
    <property type="entry name" value="Integrase_DNA-bd_sf"/>
</dbReference>
<dbReference type="GO" id="GO:0006310">
    <property type="term" value="P:DNA recombination"/>
    <property type="evidence" value="ECO:0007669"/>
    <property type="project" value="UniProtKB-KW"/>
</dbReference>
<dbReference type="OrthoDB" id="9795573at2"/>
<comment type="similarity">
    <text evidence="1">Belongs to the 'phage' integrase family.</text>
</comment>
<name>A0A5B7ZN76_9GAMM</name>
<gene>
    <name evidence="6" type="ORF">FHQ07_01690</name>
</gene>
<dbReference type="InterPro" id="IPR050808">
    <property type="entry name" value="Phage_Integrase"/>
</dbReference>
<keyword evidence="7" id="KW-1185">Reference proteome</keyword>
<evidence type="ECO:0000256" key="3">
    <source>
        <dbReference type="ARBA" id="ARBA00023125"/>
    </source>
</evidence>
<dbReference type="Gene3D" id="1.10.150.130">
    <property type="match status" value="1"/>
</dbReference>
<reference evidence="6 7" key="1">
    <citation type="submission" date="2019-06" db="EMBL/GenBank/DDBJ databases">
        <title>Thermomonas aquatica sp. nov., isolated from an industrial wastewater treatment plant.</title>
        <authorList>
            <person name="Jeon J.H."/>
            <person name="Park D.-S."/>
        </authorList>
    </citation>
    <scope>NUCLEOTIDE SEQUENCE [LARGE SCALE GENOMIC DNA]</scope>
    <source>
        <strain evidence="6 7">SY21</strain>
    </source>
</reference>
<evidence type="ECO:0000256" key="1">
    <source>
        <dbReference type="ARBA" id="ARBA00008857"/>
    </source>
</evidence>
<evidence type="ECO:0000256" key="2">
    <source>
        <dbReference type="ARBA" id="ARBA00022908"/>
    </source>
</evidence>
<feature type="domain" description="Tyr recombinase" evidence="5">
    <location>
        <begin position="207"/>
        <end position="386"/>
    </location>
</feature>
<proteinExistence type="inferred from homology"/>
<dbReference type="KEGG" id="thes:FHQ07_01690"/>
<dbReference type="InterPro" id="IPR013762">
    <property type="entry name" value="Integrase-like_cat_sf"/>
</dbReference>
<dbReference type="CDD" id="cd00801">
    <property type="entry name" value="INT_P4_C"/>
    <property type="match status" value="1"/>
</dbReference>
<dbReference type="RefSeq" id="WP_139715053.1">
    <property type="nucleotide sequence ID" value="NZ_CP040871.1"/>
</dbReference>
<sequence>MAKIEPGKAGAGEAVTVAQLKAAKPGKLGVGGGLFLLTKDTGAQLWRMKYRHAGREKLLSFGNFKDVTLAKARAERDKARALLRNGIDPADAKLARDNAAKRTADAAFPKVAAAWLEWKRQEWAPETHRKATYVVDAYLTPTLRRQSVTSLTTQTAADALNGIPPSLAAKARQHLGGIVTFAIRKGLRDDGRLLALRGAVPKQDKGHIPAATDLADVRAVVKAVAAYPVPVTRAALSVAMLTAQRPGMVAAMEWADVDLDAGEWSLSADKMKTRHAHLVPLSSQAVGHLRAMLAFTGGKQYVFPPLARQKTPHLHRDALSAALRRMGFQGTHATHGFRGMLRTVARERLRMDADVLEAQLAHAKKGDVQKAYDRTQFIDERRELVQAWADYLDVLASDDGKVTPIRKRKAA</sequence>
<protein>
    <submittedName>
        <fullName evidence="6">DUF4102 domain-containing protein</fullName>
    </submittedName>
</protein>
<dbReference type="PROSITE" id="PS51898">
    <property type="entry name" value="TYR_RECOMBINASE"/>
    <property type="match status" value="1"/>
</dbReference>
<evidence type="ECO:0000313" key="6">
    <source>
        <dbReference type="EMBL" id="QDA56125.1"/>
    </source>
</evidence>
<dbReference type="PANTHER" id="PTHR30629">
    <property type="entry name" value="PROPHAGE INTEGRASE"/>
    <property type="match status" value="1"/>
</dbReference>
<dbReference type="InterPro" id="IPR025166">
    <property type="entry name" value="Integrase_DNA_bind_dom"/>
</dbReference>
<dbReference type="PANTHER" id="PTHR30629:SF2">
    <property type="entry name" value="PROPHAGE INTEGRASE INTS-RELATED"/>
    <property type="match status" value="1"/>
</dbReference>
<evidence type="ECO:0000313" key="7">
    <source>
        <dbReference type="Proteomes" id="UP000308149"/>
    </source>
</evidence>
<dbReference type="InterPro" id="IPR010998">
    <property type="entry name" value="Integrase_recombinase_N"/>
</dbReference>
<keyword evidence="3" id="KW-0238">DNA-binding</keyword>
<keyword evidence="2" id="KW-0229">DNA integration</keyword>
<dbReference type="Pfam" id="PF22022">
    <property type="entry name" value="Phage_int_M"/>
    <property type="match status" value="1"/>
</dbReference>
<dbReference type="InterPro" id="IPR053876">
    <property type="entry name" value="Phage_int_M"/>
</dbReference>
<organism evidence="6 7">
    <name type="scientific">Thermomonas aquatica</name>
    <dbReference type="NCBI Taxonomy" id="2202149"/>
    <lineage>
        <taxon>Bacteria</taxon>
        <taxon>Pseudomonadati</taxon>
        <taxon>Pseudomonadota</taxon>
        <taxon>Gammaproteobacteria</taxon>
        <taxon>Lysobacterales</taxon>
        <taxon>Lysobacteraceae</taxon>
        <taxon>Thermomonas</taxon>
    </lineage>
</organism>
<dbReference type="Gene3D" id="3.30.160.390">
    <property type="entry name" value="Integrase, DNA-binding domain"/>
    <property type="match status" value="1"/>
</dbReference>
<dbReference type="Gene3D" id="1.10.443.10">
    <property type="entry name" value="Intergrase catalytic core"/>
    <property type="match status" value="1"/>
</dbReference>
<accession>A0A5B7ZN76</accession>
<dbReference type="Pfam" id="PF13356">
    <property type="entry name" value="Arm-DNA-bind_3"/>
    <property type="match status" value="1"/>
</dbReference>
<evidence type="ECO:0000259" key="5">
    <source>
        <dbReference type="PROSITE" id="PS51898"/>
    </source>
</evidence>
<dbReference type="Pfam" id="PF00589">
    <property type="entry name" value="Phage_integrase"/>
    <property type="match status" value="1"/>
</dbReference>
<dbReference type="GO" id="GO:0015074">
    <property type="term" value="P:DNA integration"/>
    <property type="evidence" value="ECO:0007669"/>
    <property type="project" value="UniProtKB-KW"/>
</dbReference>
<dbReference type="InterPro" id="IPR002104">
    <property type="entry name" value="Integrase_catalytic"/>
</dbReference>
<dbReference type="AlphaFoldDB" id="A0A5B7ZN76"/>
<evidence type="ECO:0000256" key="4">
    <source>
        <dbReference type="ARBA" id="ARBA00023172"/>
    </source>
</evidence>
<keyword evidence="4" id="KW-0233">DNA recombination</keyword>